<dbReference type="EMBL" id="JAPQKH010000006">
    <property type="protein sequence ID" value="KAJ5094657.1"/>
    <property type="molecule type" value="Genomic_DNA"/>
</dbReference>
<accession>A0A9W9F6X6</accession>
<dbReference type="GO" id="GO:0019180">
    <property type="term" value="F:dTDP-4-amino-4,6-dideoxygalactose transaminase activity"/>
    <property type="evidence" value="ECO:0007669"/>
    <property type="project" value="TreeGrafter"/>
</dbReference>
<dbReference type="Proteomes" id="UP001149165">
    <property type="component" value="Unassembled WGS sequence"/>
</dbReference>
<keyword evidence="2" id="KW-1133">Transmembrane helix</keyword>
<dbReference type="InterPro" id="IPR000653">
    <property type="entry name" value="DegT/StrS_aminotransferase"/>
</dbReference>
<comment type="subcellular location">
    <subcellularLocation>
        <location evidence="1">Membrane</location>
        <topology evidence="1">Multi-pass membrane protein</topology>
    </subcellularLocation>
</comment>
<dbReference type="InterPro" id="IPR036259">
    <property type="entry name" value="MFS_trans_sf"/>
</dbReference>
<name>A0A9W9F6X6_9EURO</name>
<comment type="caution">
    <text evidence="3">The sequence shown here is derived from an EMBL/GenBank/DDBJ whole genome shotgun (WGS) entry which is preliminary data.</text>
</comment>
<keyword evidence="2" id="KW-0812">Transmembrane</keyword>
<dbReference type="Gene3D" id="3.40.640.10">
    <property type="entry name" value="Type I PLP-dependent aspartate aminotransferase-like (Major domain)"/>
    <property type="match status" value="1"/>
</dbReference>
<keyword evidence="4" id="KW-1185">Reference proteome</keyword>
<evidence type="ECO:0000313" key="3">
    <source>
        <dbReference type="EMBL" id="KAJ5094657.1"/>
    </source>
</evidence>
<dbReference type="SUPFAM" id="SSF103473">
    <property type="entry name" value="MFS general substrate transporter"/>
    <property type="match status" value="1"/>
</dbReference>
<evidence type="ECO:0000256" key="1">
    <source>
        <dbReference type="ARBA" id="ARBA00004141"/>
    </source>
</evidence>
<feature type="transmembrane region" description="Helical" evidence="2">
    <location>
        <begin position="343"/>
        <end position="362"/>
    </location>
</feature>
<dbReference type="PANTHER" id="PTHR30244:SF34">
    <property type="entry name" value="DTDP-4-AMINO-4,6-DIDEOXYGALACTOSE TRANSAMINASE"/>
    <property type="match status" value="1"/>
</dbReference>
<evidence type="ECO:0000256" key="2">
    <source>
        <dbReference type="SAM" id="Phobius"/>
    </source>
</evidence>
<dbReference type="Gene3D" id="1.20.1250.20">
    <property type="entry name" value="MFS general substrate transporter like domains"/>
    <property type="match status" value="2"/>
</dbReference>
<dbReference type="InterPro" id="IPR011701">
    <property type="entry name" value="MFS"/>
</dbReference>
<evidence type="ECO:0000313" key="4">
    <source>
        <dbReference type="Proteomes" id="UP001149165"/>
    </source>
</evidence>
<protein>
    <submittedName>
        <fullName evidence="3">Uncharacterized protein</fullName>
    </submittedName>
</protein>
<feature type="transmembrane region" description="Helical" evidence="2">
    <location>
        <begin position="240"/>
        <end position="263"/>
    </location>
</feature>
<dbReference type="GO" id="GO:0022857">
    <property type="term" value="F:transmembrane transporter activity"/>
    <property type="evidence" value="ECO:0007669"/>
    <property type="project" value="InterPro"/>
</dbReference>
<dbReference type="GO" id="GO:0000271">
    <property type="term" value="P:polysaccharide biosynthetic process"/>
    <property type="evidence" value="ECO:0007669"/>
    <property type="project" value="TreeGrafter"/>
</dbReference>
<feature type="transmembrane region" description="Helical" evidence="2">
    <location>
        <begin position="302"/>
        <end position="322"/>
    </location>
</feature>
<dbReference type="Pfam" id="PF01041">
    <property type="entry name" value="DegT_DnrJ_EryC1"/>
    <property type="match status" value="1"/>
</dbReference>
<sequence>MIPLSKPSNFSSGLKYVADILERGDLCGQGPYTVRCREWFEKLMSSGKAFLTTSGTSALEMAAMISISPGDEVIFPSYTYASTVNAFVSRGAVPVFVDIEPDTMNLDANLIKAAITSKCRAIVPVHYAGISCDMNAILVIARAYNLFVVEDTAQGLSSFCQGKALGTIGHLGCISFHETKNITSGGQGGALLVNDESLIDEAEVIYDNGTNRSEFMLPDHPRPSGLLPAIYVLVRNPRSAVAMTGMCMVNTFTTAYEAVLPFYFRDLYGYTSSQIAILFLSNTIPMMLSPVSGILVDRYGTFWPALIGFSLISPGMILLGFVKEPTLLGKDPGVCGPQGAYSQAYGLINAAFAGGALFGPLYAGFIKDYAGWEAMSWALGALSLLMIALVLACTGRKKSNLHQFSQTGSA</sequence>
<dbReference type="InterPro" id="IPR015424">
    <property type="entry name" value="PyrdxlP-dep_Trfase"/>
</dbReference>
<feature type="transmembrane region" description="Helical" evidence="2">
    <location>
        <begin position="275"/>
        <end position="296"/>
    </location>
</feature>
<dbReference type="SUPFAM" id="SSF53383">
    <property type="entry name" value="PLP-dependent transferases"/>
    <property type="match status" value="1"/>
</dbReference>
<feature type="transmembrane region" description="Helical" evidence="2">
    <location>
        <begin position="374"/>
        <end position="393"/>
    </location>
</feature>
<dbReference type="GO" id="GO:0016020">
    <property type="term" value="C:membrane"/>
    <property type="evidence" value="ECO:0007669"/>
    <property type="project" value="UniProtKB-SubCell"/>
</dbReference>
<dbReference type="OrthoDB" id="416253at2759"/>
<dbReference type="GO" id="GO:0030170">
    <property type="term" value="F:pyridoxal phosphate binding"/>
    <property type="evidence" value="ECO:0007669"/>
    <property type="project" value="TreeGrafter"/>
</dbReference>
<dbReference type="AlphaFoldDB" id="A0A9W9F6X6"/>
<reference evidence="3" key="1">
    <citation type="submission" date="2022-11" db="EMBL/GenBank/DDBJ databases">
        <authorList>
            <person name="Petersen C."/>
        </authorList>
    </citation>
    <scope>NUCLEOTIDE SEQUENCE</scope>
    <source>
        <strain evidence="3">IBT 30069</strain>
    </source>
</reference>
<dbReference type="PANTHER" id="PTHR30244">
    <property type="entry name" value="TRANSAMINASE"/>
    <property type="match status" value="1"/>
</dbReference>
<organism evidence="3 4">
    <name type="scientific">Penicillium angulare</name>
    <dbReference type="NCBI Taxonomy" id="116970"/>
    <lineage>
        <taxon>Eukaryota</taxon>
        <taxon>Fungi</taxon>
        <taxon>Dikarya</taxon>
        <taxon>Ascomycota</taxon>
        <taxon>Pezizomycotina</taxon>
        <taxon>Eurotiomycetes</taxon>
        <taxon>Eurotiomycetidae</taxon>
        <taxon>Eurotiales</taxon>
        <taxon>Aspergillaceae</taxon>
        <taxon>Penicillium</taxon>
    </lineage>
</organism>
<reference evidence="3" key="2">
    <citation type="journal article" date="2023" name="IMA Fungus">
        <title>Comparative genomic study of the Penicillium genus elucidates a diverse pangenome and 15 lateral gene transfer events.</title>
        <authorList>
            <person name="Petersen C."/>
            <person name="Sorensen T."/>
            <person name="Nielsen M.R."/>
            <person name="Sondergaard T.E."/>
            <person name="Sorensen J.L."/>
            <person name="Fitzpatrick D.A."/>
            <person name="Frisvad J.C."/>
            <person name="Nielsen K.L."/>
        </authorList>
    </citation>
    <scope>NUCLEOTIDE SEQUENCE</scope>
    <source>
        <strain evidence="3">IBT 30069</strain>
    </source>
</reference>
<dbReference type="Pfam" id="PF07690">
    <property type="entry name" value="MFS_1"/>
    <property type="match status" value="1"/>
</dbReference>
<gene>
    <name evidence="3" type="ORF">N7456_010518</name>
</gene>
<dbReference type="InterPro" id="IPR015421">
    <property type="entry name" value="PyrdxlP-dep_Trfase_major"/>
</dbReference>
<proteinExistence type="predicted"/>
<keyword evidence="2" id="KW-0472">Membrane</keyword>